<feature type="compositionally biased region" description="Polar residues" evidence="1">
    <location>
        <begin position="133"/>
        <end position="146"/>
    </location>
</feature>
<dbReference type="InterPro" id="IPR011250">
    <property type="entry name" value="OMP/PagP_B-barrel"/>
</dbReference>
<evidence type="ECO:0000313" key="3">
    <source>
        <dbReference type="Proteomes" id="UP000002028"/>
    </source>
</evidence>
<proteinExistence type="predicted"/>
<organism evidence="2 3">
    <name type="scientific">Spirosoma linguale (strain ATCC 33905 / DSM 74 / LMG 10896 / Claus 1)</name>
    <dbReference type="NCBI Taxonomy" id="504472"/>
    <lineage>
        <taxon>Bacteria</taxon>
        <taxon>Pseudomonadati</taxon>
        <taxon>Bacteroidota</taxon>
        <taxon>Cytophagia</taxon>
        <taxon>Cytophagales</taxon>
        <taxon>Cytophagaceae</taxon>
        <taxon>Spirosoma</taxon>
    </lineage>
</organism>
<dbReference type="Proteomes" id="UP000002028">
    <property type="component" value="Chromosome"/>
</dbReference>
<feature type="region of interest" description="Disordered" evidence="1">
    <location>
        <begin position="71"/>
        <end position="154"/>
    </location>
</feature>
<keyword evidence="3" id="KW-1185">Reference proteome</keyword>
<dbReference type="eggNOG" id="COG3637">
    <property type="taxonomic scope" value="Bacteria"/>
</dbReference>
<sequence>MNISSLHKAPGTIHAALSTVQAAGSGSPAGACRTFASFLTKNRNNKSIMQTITRFHLLALAFALSFGPASAQQPVRRTAAKPVTRPASTVARTSAGQPKKTTATPTTAAAKPDAAIQAPVEQAAPAPVVARQTQSNSQPVAQSPATQKAAPAKADGNKHVYINAGVGLATYYGGGLPLGVSAEVDLKNNVSIGGSIDYFRYNYGYYSGGYTFIYAGGRVSYHLGDALKVENPNFDPYIGASLGFRHASYRDSYGYSYSDYGSGYNSGLWLGIHAGARYLFSPKIGAFAEVGYGVSALKLGLTAKF</sequence>
<feature type="compositionally biased region" description="Polar residues" evidence="1">
    <location>
        <begin position="86"/>
        <end position="96"/>
    </location>
</feature>
<evidence type="ECO:0008006" key="4">
    <source>
        <dbReference type="Google" id="ProtNLM"/>
    </source>
</evidence>
<protein>
    <recommendedName>
        <fullName evidence="4">Outer membrane protein beta-barrel domain-containing protein</fullName>
    </recommendedName>
</protein>
<gene>
    <name evidence="2" type="ordered locus">Slin_1789</name>
</gene>
<dbReference type="STRING" id="504472.Slin_1789"/>
<dbReference type="HOGENOM" id="CLU_1089506_0_0_10"/>
<dbReference type="SUPFAM" id="SSF56925">
    <property type="entry name" value="OMPA-like"/>
    <property type="match status" value="1"/>
</dbReference>
<name>D2QQY2_SPILD</name>
<dbReference type="AlphaFoldDB" id="D2QQY2"/>
<evidence type="ECO:0000313" key="2">
    <source>
        <dbReference type="EMBL" id="ADB37834.1"/>
    </source>
</evidence>
<reference evidence="2 3" key="1">
    <citation type="journal article" date="2010" name="Stand. Genomic Sci.">
        <title>Complete genome sequence of Spirosoma linguale type strain (1).</title>
        <authorList>
            <person name="Lail K."/>
            <person name="Sikorski J."/>
            <person name="Saunders E."/>
            <person name="Lapidus A."/>
            <person name="Glavina Del Rio T."/>
            <person name="Copeland A."/>
            <person name="Tice H."/>
            <person name="Cheng J.-F."/>
            <person name="Lucas S."/>
            <person name="Nolan M."/>
            <person name="Bruce D."/>
            <person name="Goodwin L."/>
            <person name="Pitluck S."/>
            <person name="Ivanova N."/>
            <person name="Mavromatis K."/>
            <person name="Ovchinnikova G."/>
            <person name="Pati A."/>
            <person name="Chen A."/>
            <person name="Palaniappan K."/>
            <person name="Land M."/>
            <person name="Hauser L."/>
            <person name="Chang Y.-J."/>
            <person name="Jeffries C.D."/>
            <person name="Chain P."/>
            <person name="Brettin T."/>
            <person name="Detter J.C."/>
            <person name="Schuetze A."/>
            <person name="Rohde M."/>
            <person name="Tindall B.J."/>
            <person name="Goeker M."/>
            <person name="Bristow J."/>
            <person name="Eisen J.A."/>
            <person name="Markowitz V."/>
            <person name="Hugenholtz P."/>
            <person name="Kyrpides N.C."/>
            <person name="Klenk H.-P."/>
            <person name="Chen F."/>
        </authorList>
    </citation>
    <scope>NUCLEOTIDE SEQUENCE [LARGE SCALE GENOMIC DNA]</scope>
    <source>
        <strain evidence="3">ATCC 33905 / DSM 74 / LMG 10896 / Claus 1</strain>
    </source>
</reference>
<accession>D2QQY2</accession>
<dbReference type="KEGG" id="sli:Slin_1789"/>
<evidence type="ECO:0000256" key="1">
    <source>
        <dbReference type="SAM" id="MobiDB-lite"/>
    </source>
</evidence>
<feature type="compositionally biased region" description="Low complexity" evidence="1">
    <location>
        <begin position="98"/>
        <end position="132"/>
    </location>
</feature>
<dbReference type="EMBL" id="CP001769">
    <property type="protein sequence ID" value="ADB37834.1"/>
    <property type="molecule type" value="Genomic_DNA"/>
</dbReference>